<evidence type="ECO:0000256" key="4">
    <source>
        <dbReference type="ARBA" id="ARBA00022723"/>
    </source>
</evidence>
<dbReference type="GO" id="GO:0090729">
    <property type="term" value="F:toxin activity"/>
    <property type="evidence" value="ECO:0007669"/>
    <property type="project" value="UniProtKB-KW"/>
</dbReference>
<dbReference type="SUPFAM" id="SSF88723">
    <property type="entry name" value="PIN domain-like"/>
    <property type="match status" value="1"/>
</dbReference>
<keyword evidence="8" id="KW-0800">Toxin</keyword>
<dbReference type="HAMAP" id="MF_00265">
    <property type="entry name" value="VapC_Nob1"/>
    <property type="match status" value="1"/>
</dbReference>
<dbReference type="EMBL" id="QNRE01000011">
    <property type="protein sequence ID" value="RBO87455.1"/>
    <property type="molecule type" value="Genomic_DNA"/>
</dbReference>
<feature type="domain" description="PIN" evidence="9">
    <location>
        <begin position="7"/>
        <end position="123"/>
    </location>
</feature>
<dbReference type="CDD" id="cd18755">
    <property type="entry name" value="PIN_MtVapC3_VapC21-like"/>
    <property type="match status" value="1"/>
</dbReference>
<dbReference type="PANTHER" id="PTHR33653:SF1">
    <property type="entry name" value="RIBONUCLEASE VAPC2"/>
    <property type="match status" value="1"/>
</dbReference>
<keyword evidence="6 8" id="KW-0460">Magnesium</keyword>
<evidence type="ECO:0000256" key="8">
    <source>
        <dbReference type="HAMAP-Rule" id="MF_00265"/>
    </source>
</evidence>
<comment type="similarity">
    <text evidence="7 8">Belongs to the PINc/VapC protein family.</text>
</comment>
<dbReference type="GO" id="GO:0004540">
    <property type="term" value="F:RNA nuclease activity"/>
    <property type="evidence" value="ECO:0007669"/>
    <property type="project" value="InterPro"/>
</dbReference>
<comment type="cofactor">
    <cofactor evidence="1 8">
        <name>Mg(2+)</name>
        <dbReference type="ChEBI" id="CHEBI:18420"/>
    </cofactor>
</comment>
<reference evidence="10 11" key="1">
    <citation type="submission" date="2018-06" db="EMBL/GenBank/DDBJ databases">
        <title>Genomic Encyclopedia of Type Strains, Phase IV (KMG-IV): sequencing the most valuable type-strain genomes for metagenomic binning, comparative biology and taxonomic classification.</title>
        <authorList>
            <person name="Goeker M."/>
        </authorList>
    </citation>
    <scope>NUCLEOTIDE SEQUENCE [LARGE SCALE GENOMIC DNA]</scope>
    <source>
        <strain evidence="10 11">DSM 44599</strain>
    </source>
</reference>
<feature type="binding site" evidence="8">
    <location>
        <position position="9"/>
    </location>
    <ligand>
        <name>Mg(2+)</name>
        <dbReference type="ChEBI" id="CHEBI:18420"/>
    </ligand>
</feature>
<dbReference type="InterPro" id="IPR050556">
    <property type="entry name" value="Type_II_TA_system_RNase"/>
</dbReference>
<evidence type="ECO:0000313" key="10">
    <source>
        <dbReference type="EMBL" id="RBO87455.1"/>
    </source>
</evidence>
<dbReference type="Proteomes" id="UP000252586">
    <property type="component" value="Unassembled WGS sequence"/>
</dbReference>
<dbReference type="Gene3D" id="3.40.50.1010">
    <property type="entry name" value="5'-nuclease"/>
    <property type="match status" value="1"/>
</dbReference>
<gene>
    <name evidence="8" type="primary">vapC</name>
    <name evidence="10" type="ORF">DFR74_111161</name>
</gene>
<dbReference type="OrthoDB" id="5185254at2"/>
<evidence type="ECO:0000256" key="6">
    <source>
        <dbReference type="ARBA" id="ARBA00022842"/>
    </source>
</evidence>
<dbReference type="InterPro" id="IPR002716">
    <property type="entry name" value="PIN_dom"/>
</dbReference>
<comment type="function">
    <text evidence="8">Toxic component of a toxin-antitoxin (TA) system. An RNase.</text>
</comment>
<proteinExistence type="inferred from homology"/>
<keyword evidence="4 8" id="KW-0479">Metal-binding</keyword>
<dbReference type="EC" id="3.1.-.-" evidence="8"/>
<evidence type="ECO:0000256" key="1">
    <source>
        <dbReference type="ARBA" id="ARBA00001946"/>
    </source>
</evidence>
<dbReference type="GO" id="GO:0000287">
    <property type="term" value="F:magnesium ion binding"/>
    <property type="evidence" value="ECO:0007669"/>
    <property type="project" value="UniProtKB-UniRule"/>
</dbReference>
<dbReference type="InterPro" id="IPR022907">
    <property type="entry name" value="VapC_family"/>
</dbReference>
<sequence>MSAARFLIDTSALVPIMRQDPSVFAWQRAAVAGLIALCPIVELEFFRSARSGADRARAIEDMRLIFGWEPIDDRAFERAWEVQAELTARGMHRGAGPVDLVLAATAELRGLTLLHRDHDFDHIVAVTGQPHRWLTTGDNLPEPDRH</sequence>
<dbReference type="STRING" id="1210090.GCA_001613185_01502"/>
<dbReference type="PANTHER" id="PTHR33653">
    <property type="entry name" value="RIBONUCLEASE VAPC2"/>
    <property type="match status" value="1"/>
</dbReference>
<evidence type="ECO:0000259" key="9">
    <source>
        <dbReference type="Pfam" id="PF01850"/>
    </source>
</evidence>
<dbReference type="InterPro" id="IPR029060">
    <property type="entry name" value="PIN-like_dom_sf"/>
</dbReference>
<dbReference type="AlphaFoldDB" id="A0A366DBY7"/>
<dbReference type="RefSeq" id="WP_067505411.1">
    <property type="nucleotide sequence ID" value="NZ_CP107943.1"/>
</dbReference>
<evidence type="ECO:0000256" key="7">
    <source>
        <dbReference type="ARBA" id="ARBA00038093"/>
    </source>
</evidence>
<accession>A0A366DBY7</accession>
<evidence type="ECO:0000313" key="11">
    <source>
        <dbReference type="Proteomes" id="UP000252586"/>
    </source>
</evidence>
<feature type="binding site" evidence="8">
    <location>
        <position position="99"/>
    </location>
    <ligand>
        <name>Mg(2+)</name>
        <dbReference type="ChEBI" id="CHEBI:18420"/>
    </ligand>
</feature>
<evidence type="ECO:0000256" key="5">
    <source>
        <dbReference type="ARBA" id="ARBA00022801"/>
    </source>
</evidence>
<comment type="caution">
    <text evidence="10">The sequence shown here is derived from an EMBL/GenBank/DDBJ whole genome shotgun (WGS) entry which is preliminary data.</text>
</comment>
<evidence type="ECO:0000256" key="3">
    <source>
        <dbReference type="ARBA" id="ARBA00022722"/>
    </source>
</evidence>
<name>A0A366DBY7_9NOCA</name>
<dbReference type="GO" id="GO:0016787">
    <property type="term" value="F:hydrolase activity"/>
    <property type="evidence" value="ECO:0007669"/>
    <property type="project" value="UniProtKB-KW"/>
</dbReference>
<keyword evidence="2 8" id="KW-1277">Toxin-antitoxin system</keyword>
<dbReference type="Pfam" id="PF01850">
    <property type="entry name" value="PIN"/>
    <property type="match status" value="1"/>
</dbReference>
<evidence type="ECO:0000256" key="2">
    <source>
        <dbReference type="ARBA" id="ARBA00022649"/>
    </source>
</evidence>
<keyword evidence="11" id="KW-1185">Reference proteome</keyword>
<keyword evidence="5 8" id="KW-0378">Hydrolase</keyword>
<organism evidence="10 11">
    <name type="scientific">Nocardia puris</name>
    <dbReference type="NCBI Taxonomy" id="208602"/>
    <lineage>
        <taxon>Bacteria</taxon>
        <taxon>Bacillati</taxon>
        <taxon>Actinomycetota</taxon>
        <taxon>Actinomycetes</taxon>
        <taxon>Mycobacteriales</taxon>
        <taxon>Nocardiaceae</taxon>
        <taxon>Nocardia</taxon>
    </lineage>
</organism>
<keyword evidence="3 8" id="KW-0540">Nuclease</keyword>
<protein>
    <recommendedName>
        <fullName evidence="8">Ribonuclease VapC</fullName>
        <shortName evidence="8">RNase VapC</shortName>
        <ecNumber evidence="8">3.1.-.-</ecNumber>
    </recommendedName>
    <alternativeName>
        <fullName evidence="8">Toxin VapC</fullName>
    </alternativeName>
</protein>